<evidence type="ECO:0000256" key="1">
    <source>
        <dbReference type="ARBA" id="ARBA00004613"/>
    </source>
</evidence>
<feature type="signal peptide" evidence="13">
    <location>
        <begin position="1"/>
        <end position="19"/>
    </location>
</feature>
<comment type="cofactor">
    <cofactor evidence="12">
        <name>Zn(2+)</name>
        <dbReference type="ChEBI" id="CHEBI:29105"/>
    </cofactor>
    <text evidence="12">Binds 1 zinc ion per subunit.</text>
</comment>
<dbReference type="EC" id="3.4.24.-" evidence="13"/>
<comment type="subcellular location">
    <subcellularLocation>
        <location evidence="1 13">Secreted</location>
    </subcellularLocation>
</comment>
<evidence type="ECO:0000256" key="11">
    <source>
        <dbReference type="PIRSR" id="PIRSR601842-1"/>
    </source>
</evidence>
<dbReference type="PANTHER" id="PTHR33478:SF1">
    <property type="entry name" value="EXTRACELLULAR METALLOPROTEINASE MEP"/>
    <property type="match status" value="1"/>
</dbReference>
<dbReference type="EMBL" id="JANAWD010000111">
    <property type="protein sequence ID" value="KAJ3486766.1"/>
    <property type="molecule type" value="Genomic_DNA"/>
</dbReference>
<evidence type="ECO:0000256" key="7">
    <source>
        <dbReference type="ARBA" id="ARBA00022801"/>
    </source>
</evidence>
<comment type="similarity">
    <text evidence="2 13">Belongs to the peptidase M36 family.</text>
</comment>
<reference evidence="16" key="1">
    <citation type="submission" date="2022-07" db="EMBL/GenBank/DDBJ databases">
        <title>Genome Sequence of Physisporinus lineatus.</title>
        <authorList>
            <person name="Buettner E."/>
        </authorList>
    </citation>
    <scope>NUCLEOTIDE SEQUENCE</scope>
    <source>
        <strain evidence="16">VT162</strain>
    </source>
</reference>
<feature type="binding site" evidence="12">
    <location>
        <position position="563"/>
    </location>
    <ligand>
        <name>Zn(2+)</name>
        <dbReference type="ChEBI" id="CHEBI:29105"/>
        <note>catalytic</note>
    </ligand>
</feature>
<dbReference type="Gene3D" id="1.10.390.10">
    <property type="entry name" value="Neutral Protease Domain 2"/>
    <property type="match status" value="1"/>
</dbReference>
<feature type="active site" evidence="11">
    <location>
        <position position="564"/>
    </location>
</feature>
<dbReference type="GO" id="GO:0006508">
    <property type="term" value="P:proteolysis"/>
    <property type="evidence" value="ECO:0007669"/>
    <property type="project" value="UniProtKB-KW"/>
</dbReference>
<keyword evidence="6 13" id="KW-0732">Signal</keyword>
<evidence type="ECO:0000313" key="17">
    <source>
        <dbReference type="Proteomes" id="UP001212997"/>
    </source>
</evidence>
<dbReference type="Gene3D" id="3.10.170.10">
    <property type="match status" value="1"/>
</dbReference>
<keyword evidence="9 13" id="KW-0482">Metalloprotease</keyword>
<dbReference type="SUPFAM" id="SSF55486">
    <property type="entry name" value="Metalloproteases ('zincins'), catalytic domain"/>
    <property type="match status" value="1"/>
</dbReference>
<sequence length="828" mass="92233">MRRLLVASLLAAGLAGAFAHSTPGEHQEIRRRKTIGFGPTNPHAVYRSSPSVVINNFGRNEDPYDVARAFIQELTAGRVPADSTYKIRQDSYTDSRTGVTHIYARQYVAGVEVLNGDINLNVRDGAIISYGDSFFKEPKDASLQAAPPTLPSLHSEYCQQLSDEIQSRRDKQRQLLFAQGNQVVMGSKHVEDNLGDLPTIHKWNCDYVQAPSSLMSAADDLDFSEETEAGQALLRFMMSATSNPELADDMAQNPSKYLEKLSFTVEHNILGDDLPTVTIRNVPDTVNPVKARMAFIQAPVDGTNYLNFVWKFEVEMEHNWYESAVTAYPPFNIISVVDWASDSPLPVPNEPESSAVYQVYPWGVNDPDCGERSEVEENFDDLSSPIGWHSIPYAHDPSLPSELRKQKGYRNTTDTWGNNVFAHENWEGRNNWIENFRPSAGRKMRFRYPYRPQRTDNSQDAMIEAKKHINATITQLFYTGNMIHDIYYRYGFDEVAGNFQAYNFGRGGQEDDAVIMNAQDGSGFNNANFMTPPDGQNGRCRMYLWNTANPYRDGDLEAGIVIHEYSHGLSTRLTGGPANSGCLGWGESGGMGEGWGDFLATTIRSNSNYSDYPMGAWAANKESGIRNFPYSTNLTINPSTYKTLDKPGYWGVHAIGEVWAQILWIVSQGAIAKHGFSDTLYPPKPEANGRIPEGDFYRPVEHDANGKEKPLVPKHGNTLMFQLVLNGMKMQPCRPSFFDARDAIIAADQALTGGENYCDLWTGFASRGLGPDARVDGRTPWGGGVRTNDYSVPSTCRGDDGPQKPIPAPTPTPKPTPPDDDDDFPWRR</sequence>
<feature type="compositionally biased region" description="Acidic residues" evidence="14">
    <location>
        <begin position="818"/>
        <end position="828"/>
    </location>
</feature>
<keyword evidence="5 12" id="KW-0479">Metal-binding</keyword>
<keyword evidence="4 13" id="KW-0645">Protease</keyword>
<dbReference type="PANTHER" id="PTHR33478">
    <property type="entry name" value="EXTRACELLULAR METALLOPROTEINASE MEP"/>
    <property type="match status" value="1"/>
</dbReference>
<dbReference type="Pfam" id="PF07504">
    <property type="entry name" value="FTP"/>
    <property type="match status" value="1"/>
</dbReference>
<proteinExistence type="inferred from homology"/>
<dbReference type="CDD" id="cd09596">
    <property type="entry name" value="M36"/>
    <property type="match status" value="1"/>
</dbReference>
<dbReference type="InterPro" id="IPR050371">
    <property type="entry name" value="Fungal_virulence_M36"/>
</dbReference>
<evidence type="ECO:0000259" key="15">
    <source>
        <dbReference type="Pfam" id="PF07504"/>
    </source>
</evidence>
<keyword evidence="17" id="KW-1185">Reference proteome</keyword>
<dbReference type="AlphaFoldDB" id="A0AAD5V5R9"/>
<feature type="binding site" evidence="12">
    <location>
        <position position="593"/>
    </location>
    <ligand>
        <name>Zn(2+)</name>
        <dbReference type="ChEBI" id="CHEBI:29105"/>
        <note>catalytic</note>
    </ligand>
</feature>
<evidence type="ECO:0000256" key="4">
    <source>
        <dbReference type="ARBA" id="ARBA00022670"/>
    </source>
</evidence>
<evidence type="ECO:0000256" key="14">
    <source>
        <dbReference type="SAM" id="MobiDB-lite"/>
    </source>
</evidence>
<feature type="compositionally biased region" description="Pro residues" evidence="14">
    <location>
        <begin position="804"/>
        <end position="816"/>
    </location>
</feature>
<evidence type="ECO:0000256" key="9">
    <source>
        <dbReference type="ARBA" id="ARBA00023049"/>
    </source>
</evidence>
<name>A0AAD5V5R9_9APHY</name>
<dbReference type="InterPro" id="IPR011096">
    <property type="entry name" value="FTP_domain"/>
</dbReference>
<evidence type="ECO:0000256" key="3">
    <source>
        <dbReference type="ARBA" id="ARBA00022525"/>
    </source>
</evidence>
<protein>
    <recommendedName>
        <fullName evidence="13">Extracellular metalloproteinase</fullName>
        <ecNumber evidence="13">3.4.24.-</ecNumber>
    </recommendedName>
    <alternativeName>
        <fullName evidence="13">Fungalysin</fullName>
    </alternativeName>
</protein>
<keyword evidence="8 12" id="KW-0862">Zinc</keyword>
<evidence type="ECO:0000313" key="16">
    <source>
        <dbReference type="EMBL" id="KAJ3486766.1"/>
    </source>
</evidence>
<dbReference type="GO" id="GO:0004222">
    <property type="term" value="F:metalloendopeptidase activity"/>
    <property type="evidence" value="ECO:0007669"/>
    <property type="project" value="InterPro"/>
</dbReference>
<keyword evidence="10 13" id="KW-0865">Zymogen</keyword>
<dbReference type="Proteomes" id="UP001212997">
    <property type="component" value="Unassembled WGS sequence"/>
</dbReference>
<evidence type="ECO:0000256" key="2">
    <source>
        <dbReference type="ARBA" id="ARBA00006006"/>
    </source>
</evidence>
<dbReference type="Pfam" id="PF02128">
    <property type="entry name" value="Peptidase_M36"/>
    <property type="match status" value="1"/>
</dbReference>
<comment type="caution">
    <text evidence="16">The sequence shown here is derived from an EMBL/GenBank/DDBJ whole genome shotgun (WGS) entry which is preliminary data.</text>
</comment>
<keyword evidence="3 13" id="KW-0964">Secreted</keyword>
<gene>
    <name evidence="16" type="ORF">NLI96_g4012</name>
</gene>
<feature type="region of interest" description="Disordered" evidence="14">
    <location>
        <begin position="769"/>
        <end position="828"/>
    </location>
</feature>
<evidence type="ECO:0000256" key="5">
    <source>
        <dbReference type="ARBA" id="ARBA00022723"/>
    </source>
</evidence>
<dbReference type="InterPro" id="IPR001842">
    <property type="entry name" value="Peptidase_M36"/>
</dbReference>
<organism evidence="16 17">
    <name type="scientific">Meripilus lineatus</name>
    <dbReference type="NCBI Taxonomy" id="2056292"/>
    <lineage>
        <taxon>Eukaryota</taxon>
        <taxon>Fungi</taxon>
        <taxon>Dikarya</taxon>
        <taxon>Basidiomycota</taxon>
        <taxon>Agaricomycotina</taxon>
        <taxon>Agaricomycetes</taxon>
        <taxon>Polyporales</taxon>
        <taxon>Meripilaceae</taxon>
        <taxon>Meripilus</taxon>
    </lineage>
</organism>
<dbReference type="GO" id="GO:0005615">
    <property type="term" value="C:extracellular space"/>
    <property type="evidence" value="ECO:0007669"/>
    <property type="project" value="InterPro"/>
</dbReference>
<accession>A0AAD5V5R9</accession>
<evidence type="ECO:0000256" key="12">
    <source>
        <dbReference type="PIRSR" id="PIRSR601842-2"/>
    </source>
</evidence>
<dbReference type="PRINTS" id="PR00999">
    <property type="entry name" value="FUNGALYSIN"/>
</dbReference>
<evidence type="ECO:0000256" key="13">
    <source>
        <dbReference type="RuleBase" id="RU364017"/>
    </source>
</evidence>
<feature type="binding site" evidence="12">
    <location>
        <position position="567"/>
    </location>
    <ligand>
        <name>Zn(2+)</name>
        <dbReference type="ChEBI" id="CHEBI:29105"/>
        <note>catalytic</note>
    </ligand>
</feature>
<feature type="chain" id="PRO_5041782246" description="Extracellular metalloproteinase" evidence="13">
    <location>
        <begin position="20"/>
        <end position="828"/>
    </location>
</feature>
<dbReference type="InterPro" id="IPR027268">
    <property type="entry name" value="Peptidase_M4/M1_CTD_sf"/>
</dbReference>
<evidence type="ECO:0000256" key="8">
    <source>
        <dbReference type="ARBA" id="ARBA00022833"/>
    </source>
</evidence>
<keyword evidence="7 13" id="KW-0378">Hydrolase</keyword>
<feature type="domain" description="FTP" evidence="15">
    <location>
        <begin position="89"/>
        <end position="134"/>
    </location>
</feature>
<feature type="binding site" evidence="12">
    <location>
        <position position="342"/>
    </location>
    <ligand>
        <name>Zn(2+)</name>
        <dbReference type="ChEBI" id="CHEBI:29105"/>
        <note>catalytic</note>
    </ligand>
</feature>
<evidence type="ECO:0000256" key="10">
    <source>
        <dbReference type="ARBA" id="ARBA00023145"/>
    </source>
</evidence>
<evidence type="ECO:0000256" key="6">
    <source>
        <dbReference type="ARBA" id="ARBA00022729"/>
    </source>
</evidence>
<dbReference type="GO" id="GO:0008270">
    <property type="term" value="F:zinc ion binding"/>
    <property type="evidence" value="ECO:0007669"/>
    <property type="project" value="InterPro"/>
</dbReference>